<gene>
    <name evidence="5" type="ORF">KL86DES1_21312</name>
</gene>
<evidence type="ECO:0000256" key="1">
    <source>
        <dbReference type="ARBA" id="ARBA00006739"/>
    </source>
</evidence>
<evidence type="ECO:0000313" key="5">
    <source>
        <dbReference type="EMBL" id="SCM73459.1"/>
    </source>
</evidence>
<dbReference type="InterPro" id="IPR001173">
    <property type="entry name" value="Glyco_trans_2-like"/>
</dbReference>
<evidence type="ECO:0000259" key="4">
    <source>
        <dbReference type="Pfam" id="PF00535"/>
    </source>
</evidence>
<feature type="domain" description="Glycosyltransferase 2-like" evidence="4">
    <location>
        <begin position="47"/>
        <end position="163"/>
    </location>
</feature>
<name>A0A212L801_9BACT</name>
<dbReference type="GO" id="GO:0016757">
    <property type="term" value="F:glycosyltransferase activity"/>
    <property type="evidence" value="ECO:0007669"/>
    <property type="project" value="UniProtKB-KW"/>
</dbReference>
<evidence type="ECO:0000256" key="3">
    <source>
        <dbReference type="ARBA" id="ARBA00022679"/>
    </source>
</evidence>
<reference evidence="5" key="1">
    <citation type="submission" date="2016-08" db="EMBL/GenBank/DDBJ databases">
        <authorList>
            <person name="Seilhamer J.J."/>
        </authorList>
    </citation>
    <scope>NUCLEOTIDE SEQUENCE</scope>
    <source>
        <strain evidence="5">86-1</strain>
    </source>
</reference>
<dbReference type="Pfam" id="PF00535">
    <property type="entry name" value="Glycos_transf_2"/>
    <property type="match status" value="1"/>
</dbReference>
<protein>
    <submittedName>
        <fullName evidence="5">Glycosyl transferase family 2</fullName>
    </submittedName>
</protein>
<dbReference type="EMBL" id="FMJC01000002">
    <property type="protein sequence ID" value="SCM73459.1"/>
    <property type="molecule type" value="Genomic_DNA"/>
</dbReference>
<dbReference type="Gene3D" id="3.90.550.10">
    <property type="entry name" value="Spore Coat Polysaccharide Biosynthesis Protein SpsA, Chain A"/>
    <property type="match status" value="1"/>
</dbReference>
<proteinExistence type="inferred from homology"/>
<dbReference type="AlphaFoldDB" id="A0A212L801"/>
<dbReference type="InterPro" id="IPR029044">
    <property type="entry name" value="Nucleotide-diphossugar_trans"/>
</dbReference>
<evidence type="ECO:0000256" key="2">
    <source>
        <dbReference type="ARBA" id="ARBA00022676"/>
    </source>
</evidence>
<dbReference type="PANTHER" id="PTHR43685">
    <property type="entry name" value="GLYCOSYLTRANSFERASE"/>
    <property type="match status" value="1"/>
</dbReference>
<sequence>MKAVGNARKVFCISSKKIVVVAALGLRNGARGLQMNMQNNNHAPSVTVLLPVYNGEQFIEEAVTSILAQSFTNFEVLVMDDGSTDGTGKILRRLAANDARIRIHQRENRGLIATLNEGLALCSSELVARMDADDYALPHRLAVQYDYMTEHPETAVCSAGMEEYETGRILAWEGYGEAVRARLLFGCCLHHPTIMARRSVLLDAGGYDAAMPSAEDYDLWVRLTAAGYSLAVLPQVLLRYRVHPHVSRTAYKWQMGETTSRIQRRQLALLGISPTPRQLDRHQFCISHCPELPGKLQEAEAWLQKIVAANEQKVMYDQDVFLRTVNEIKKDFVRSSWQRDPGQYVRRILRTIVKDGIYRLRLGEDFEKRIVGAARRFGFFSQSRKQ</sequence>
<comment type="similarity">
    <text evidence="1">Belongs to the glycosyltransferase 2 family.</text>
</comment>
<accession>A0A212L801</accession>
<dbReference type="InterPro" id="IPR050834">
    <property type="entry name" value="Glycosyltransf_2"/>
</dbReference>
<dbReference type="SUPFAM" id="SSF53448">
    <property type="entry name" value="Nucleotide-diphospho-sugar transferases"/>
    <property type="match status" value="1"/>
</dbReference>
<organism evidence="5">
    <name type="scientific">uncultured Desulfovibrio sp</name>
    <dbReference type="NCBI Taxonomy" id="167968"/>
    <lineage>
        <taxon>Bacteria</taxon>
        <taxon>Pseudomonadati</taxon>
        <taxon>Thermodesulfobacteriota</taxon>
        <taxon>Desulfovibrionia</taxon>
        <taxon>Desulfovibrionales</taxon>
        <taxon>Desulfovibrionaceae</taxon>
        <taxon>Desulfovibrio</taxon>
        <taxon>environmental samples</taxon>
    </lineage>
</organism>
<keyword evidence="2" id="KW-0328">Glycosyltransferase</keyword>
<keyword evidence="3 5" id="KW-0808">Transferase</keyword>
<dbReference type="PANTHER" id="PTHR43685:SF5">
    <property type="entry name" value="GLYCOSYLTRANSFERASE EPSE-RELATED"/>
    <property type="match status" value="1"/>
</dbReference>